<accession>A0A917ZQL3</accession>
<gene>
    <name evidence="2" type="ORF">GCM10012280_31330</name>
</gene>
<reference evidence="2" key="2">
    <citation type="submission" date="2020-09" db="EMBL/GenBank/DDBJ databases">
        <authorList>
            <person name="Sun Q."/>
            <person name="Zhou Y."/>
        </authorList>
    </citation>
    <scope>NUCLEOTIDE SEQUENCE</scope>
    <source>
        <strain evidence="2">CGMCC 4.7201</strain>
    </source>
</reference>
<feature type="region of interest" description="Disordered" evidence="1">
    <location>
        <begin position="1"/>
        <end position="36"/>
    </location>
</feature>
<name>A0A917ZQL3_9ACTN</name>
<reference evidence="2" key="1">
    <citation type="journal article" date="2014" name="Int. J. Syst. Evol. Microbiol.">
        <title>Complete genome sequence of Corynebacterium casei LMG S-19264T (=DSM 44701T), isolated from a smear-ripened cheese.</title>
        <authorList>
            <consortium name="US DOE Joint Genome Institute (JGI-PGF)"/>
            <person name="Walter F."/>
            <person name="Albersmeier A."/>
            <person name="Kalinowski J."/>
            <person name="Ruckert C."/>
        </authorList>
    </citation>
    <scope>NUCLEOTIDE SEQUENCE</scope>
    <source>
        <strain evidence="2">CGMCC 4.7201</strain>
    </source>
</reference>
<comment type="caution">
    <text evidence="2">The sequence shown here is derived from an EMBL/GenBank/DDBJ whole genome shotgun (WGS) entry which is preliminary data.</text>
</comment>
<dbReference type="AlphaFoldDB" id="A0A917ZQL3"/>
<evidence type="ECO:0000256" key="1">
    <source>
        <dbReference type="SAM" id="MobiDB-lite"/>
    </source>
</evidence>
<proteinExistence type="predicted"/>
<protein>
    <submittedName>
        <fullName evidence="2">Uncharacterized protein</fullName>
    </submittedName>
</protein>
<evidence type="ECO:0000313" key="2">
    <source>
        <dbReference type="EMBL" id="GGO89062.1"/>
    </source>
</evidence>
<evidence type="ECO:0000313" key="3">
    <source>
        <dbReference type="Proteomes" id="UP000641932"/>
    </source>
</evidence>
<organism evidence="2 3">
    <name type="scientific">Wenjunlia tyrosinilytica</name>
    <dbReference type="NCBI Taxonomy" id="1544741"/>
    <lineage>
        <taxon>Bacteria</taxon>
        <taxon>Bacillati</taxon>
        <taxon>Actinomycetota</taxon>
        <taxon>Actinomycetes</taxon>
        <taxon>Kitasatosporales</taxon>
        <taxon>Streptomycetaceae</taxon>
        <taxon>Wenjunlia</taxon>
    </lineage>
</organism>
<keyword evidence="3" id="KW-1185">Reference proteome</keyword>
<dbReference type="Proteomes" id="UP000641932">
    <property type="component" value="Unassembled WGS sequence"/>
</dbReference>
<sequence length="61" mass="6128">MSPSALVTGVDQKPAEAPEAIGVTMGAAPADRSSARPFADTCGVSAKWRIPSATSAQTITP</sequence>
<dbReference type="EMBL" id="BMMS01000012">
    <property type="protein sequence ID" value="GGO89062.1"/>
    <property type="molecule type" value="Genomic_DNA"/>
</dbReference>